<evidence type="ECO:0000256" key="1">
    <source>
        <dbReference type="SAM" id="MobiDB-lite"/>
    </source>
</evidence>
<protein>
    <submittedName>
        <fullName evidence="2">PcfB family protein</fullName>
    </submittedName>
</protein>
<evidence type="ECO:0000313" key="2">
    <source>
        <dbReference type="EMBL" id="RGB83210.1"/>
    </source>
</evidence>
<evidence type="ECO:0000313" key="3">
    <source>
        <dbReference type="Proteomes" id="UP000260782"/>
    </source>
</evidence>
<proteinExistence type="predicted"/>
<organism evidence="2 3">
    <name type="scientific">Faecalibacterium prausnitzii</name>
    <dbReference type="NCBI Taxonomy" id="853"/>
    <lineage>
        <taxon>Bacteria</taxon>
        <taxon>Bacillati</taxon>
        <taxon>Bacillota</taxon>
        <taxon>Clostridia</taxon>
        <taxon>Eubacteriales</taxon>
        <taxon>Oscillospiraceae</taxon>
        <taxon>Faecalibacterium</taxon>
    </lineage>
</organism>
<dbReference type="Pfam" id="PF12687">
    <property type="entry name" value="DUF3801"/>
    <property type="match status" value="1"/>
</dbReference>
<reference evidence="2 3" key="1">
    <citation type="submission" date="2018-08" db="EMBL/GenBank/DDBJ databases">
        <title>A genome reference for cultivated species of the human gut microbiota.</title>
        <authorList>
            <person name="Zou Y."/>
            <person name="Xue W."/>
            <person name="Luo G."/>
        </authorList>
    </citation>
    <scope>NUCLEOTIDE SEQUENCE [LARGE SCALE GENOMIC DNA]</scope>
    <source>
        <strain evidence="2 3">AF31-14AC</strain>
    </source>
</reference>
<comment type="caution">
    <text evidence="2">The sequence shown here is derived from an EMBL/GenBank/DDBJ whole genome shotgun (WGS) entry which is preliminary data.</text>
</comment>
<dbReference type="RefSeq" id="WP_117530084.1">
    <property type="nucleotide sequence ID" value="NZ_QVES01000017.1"/>
</dbReference>
<accession>A0A3E2TUC1</accession>
<sequence length="165" mass="19104">MQEEVNEKTISLCIKGGKITAQILKAALIKLLAEMEKKKQQRKGEKGQCKKIGKQSIKSLQKSGAQITNIVVTDNNIKSFDRVARKYGIDYSLKKVEQEGKTEYLVFFKAKDVDVMTAAFKEYTSETLKKQKRESVRQKLEKVKEELSNHRQLKKEKKREQEPIR</sequence>
<dbReference type="AlphaFoldDB" id="A0A3E2TUC1"/>
<dbReference type="InterPro" id="IPR024234">
    <property type="entry name" value="DUF3801"/>
</dbReference>
<dbReference type="Proteomes" id="UP000260782">
    <property type="component" value="Unassembled WGS sequence"/>
</dbReference>
<gene>
    <name evidence="2" type="ORF">DWZ25_12525</name>
</gene>
<feature type="region of interest" description="Disordered" evidence="1">
    <location>
        <begin position="141"/>
        <end position="165"/>
    </location>
</feature>
<name>A0A3E2TUC1_9FIRM</name>
<dbReference type="EMBL" id="QVES01000017">
    <property type="protein sequence ID" value="RGB83210.1"/>
    <property type="molecule type" value="Genomic_DNA"/>
</dbReference>